<dbReference type="AlphaFoldDB" id="A0AAV1D453"/>
<name>A0AAV1D453_OLDCO</name>
<gene>
    <name evidence="2" type="ORF">OLC1_LOCUS11982</name>
</gene>
<dbReference type="SUPFAM" id="SSF56112">
    <property type="entry name" value="Protein kinase-like (PK-like)"/>
    <property type="match status" value="1"/>
</dbReference>
<dbReference type="InterPro" id="IPR000719">
    <property type="entry name" value="Prot_kinase_dom"/>
</dbReference>
<dbReference type="Gene3D" id="1.10.510.10">
    <property type="entry name" value="Transferase(Phosphotransferase) domain 1"/>
    <property type="match status" value="1"/>
</dbReference>
<dbReference type="GO" id="GO:0005524">
    <property type="term" value="F:ATP binding"/>
    <property type="evidence" value="ECO:0007669"/>
    <property type="project" value="InterPro"/>
</dbReference>
<dbReference type="EMBL" id="OX459121">
    <property type="protein sequence ID" value="CAI9102671.1"/>
    <property type="molecule type" value="Genomic_DNA"/>
</dbReference>
<proteinExistence type="predicted"/>
<evidence type="ECO:0000313" key="2">
    <source>
        <dbReference type="EMBL" id="CAI9102671.1"/>
    </source>
</evidence>
<dbReference type="PROSITE" id="PS50011">
    <property type="entry name" value="PROTEIN_KINASE_DOM"/>
    <property type="match status" value="1"/>
</dbReference>
<evidence type="ECO:0000313" key="3">
    <source>
        <dbReference type="Proteomes" id="UP001161247"/>
    </source>
</evidence>
<dbReference type="PANTHER" id="PTHR48011:SF18">
    <property type="entry name" value="MITOGEN-ACTIVATED PROTEIN KINASE KINASE KINASE 19-RELATED"/>
    <property type="match status" value="1"/>
</dbReference>
<dbReference type="SMART" id="SM00220">
    <property type="entry name" value="S_TKc"/>
    <property type="match status" value="1"/>
</dbReference>
<evidence type="ECO:0000259" key="1">
    <source>
        <dbReference type="PROSITE" id="PS50011"/>
    </source>
</evidence>
<organism evidence="2 3">
    <name type="scientific">Oldenlandia corymbosa var. corymbosa</name>
    <dbReference type="NCBI Taxonomy" id="529605"/>
    <lineage>
        <taxon>Eukaryota</taxon>
        <taxon>Viridiplantae</taxon>
        <taxon>Streptophyta</taxon>
        <taxon>Embryophyta</taxon>
        <taxon>Tracheophyta</taxon>
        <taxon>Spermatophyta</taxon>
        <taxon>Magnoliopsida</taxon>
        <taxon>eudicotyledons</taxon>
        <taxon>Gunneridae</taxon>
        <taxon>Pentapetalae</taxon>
        <taxon>asterids</taxon>
        <taxon>lamiids</taxon>
        <taxon>Gentianales</taxon>
        <taxon>Rubiaceae</taxon>
        <taxon>Rubioideae</taxon>
        <taxon>Spermacoceae</taxon>
        <taxon>Hedyotis-Oldenlandia complex</taxon>
        <taxon>Oldenlandia</taxon>
    </lineage>
</organism>
<feature type="domain" description="Protein kinase" evidence="1">
    <location>
        <begin position="1"/>
        <end position="229"/>
    </location>
</feature>
<dbReference type="InterPro" id="IPR011009">
    <property type="entry name" value="Kinase-like_dom_sf"/>
</dbReference>
<dbReference type="Pfam" id="PF00069">
    <property type="entry name" value="Pkinase"/>
    <property type="match status" value="1"/>
</dbReference>
<protein>
    <submittedName>
        <fullName evidence="2">OLC1v1000973C1</fullName>
    </submittedName>
</protein>
<keyword evidence="3" id="KW-1185">Reference proteome</keyword>
<dbReference type="PANTHER" id="PTHR48011">
    <property type="entry name" value="CCR4-NOT TRANSCRIPTIONAL COMPLEX SUBUNIT CAF120-RELATED"/>
    <property type="match status" value="1"/>
</dbReference>
<dbReference type="InterPro" id="IPR052751">
    <property type="entry name" value="Plant_MAPKKK"/>
</dbReference>
<dbReference type="Proteomes" id="UP001161247">
    <property type="component" value="Chromosome 4"/>
</dbReference>
<dbReference type="GO" id="GO:0004672">
    <property type="term" value="F:protein kinase activity"/>
    <property type="evidence" value="ECO:0007669"/>
    <property type="project" value="InterPro"/>
</dbReference>
<dbReference type="GO" id="GO:0007165">
    <property type="term" value="P:signal transduction"/>
    <property type="evidence" value="ECO:0007669"/>
    <property type="project" value="TreeGrafter"/>
</dbReference>
<reference evidence="2" key="1">
    <citation type="submission" date="2023-03" db="EMBL/GenBank/DDBJ databases">
        <authorList>
            <person name="Julca I."/>
        </authorList>
    </citation>
    <scope>NUCLEOTIDE SEQUENCE</scope>
</reference>
<sequence length="229" mass="25464">MDAYKLARISEDKNTVGCEIYFDENYVNSLDGSTTTTPKAAVKTAPVDRSSTLRREALFLHKLRGNPYIVEYYGEDVSFDENDDGYAYNLLMEYAPGGLLKELIASYEDIMPKALAACYAYMLLKAISFVQDNDIVHCDIKPENVPFFPTTNGYLDHLKLADFGVSKNVSDDIVGAWGTEEYLSPKSVKHEIQGKAADIWAFGCTVLEMLNGGKDILGLKEEEHEAGDT</sequence>
<accession>A0AAV1D453</accession>